<accession>A0A7W9JLI6</accession>
<dbReference type="InterPro" id="IPR050601">
    <property type="entry name" value="CPA3_antiporter_subunitC"/>
</dbReference>
<comment type="similarity">
    <text evidence="2">Belongs to the CPA3 antiporters (TC 2.A.63) subunit C family.</text>
</comment>
<feature type="transmembrane region" description="Helical" evidence="8">
    <location>
        <begin position="6"/>
        <end position="24"/>
    </location>
</feature>
<evidence type="ECO:0000256" key="2">
    <source>
        <dbReference type="ARBA" id="ARBA00010388"/>
    </source>
</evidence>
<feature type="compositionally biased region" description="Basic and acidic residues" evidence="7">
    <location>
        <begin position="173"/>
        <end position="186"/>
    </location>
</feature>
<comment type="subcellular location">
    <subcellularLocation>
        <location evidence="1">Cell membrane</location>
        <topology evidence="1">Multi-pass membrane protein</topology>
    </subcellularLocation>
</comment>
<protein>
    <submittedName>
        <fullName evidence="9">Multicomponent Na+:H+ antiporter subunit C</fullName>
    </submittedName>
</protein>
<evidence type="ECO:0000256" key="1">
    <source>
        <dbReference type="ARBA" id="ARBA00004651"/>
    </source>
</evidence>
<keyword evidence="5 8" id="KW-1133">Transmembrane helix</keyword>
<name>A0A7W9JLI6_9MICC</name>
<keyword evidence="6 8" id="KW-0472">Membrane</keyword>
<keyword evidence="4 8" id="KW-0812">Transmembrane</keyword>
<evidence type="ECO:0000313" key="10">
    <source>
        <dbReference type="Proteomes" id="UP000567246"/>
    </source>
</evidence>
<dbReference type="InterPro" id="IPR039428">
    <property type="entry name" value="NUOK/Mnh_C1-like"/>
</dbReference>
<dbReference type="Pfam" id="PF00420">
    <property type="entry name" value="Oxidored_q2"/>
    <property type="match status" value="1"/>
</dbReference>
<dbReference type="PANTHER" id="PTHR34583:SF2">
    <property type="entry name" value="ANTIPORTER SUBUNIT MNHC2-RELATED"/>
    <property type="match status" value="1"/>
</dbReference>
<sequence length="186" mass="20288">MMTVDLALLLAMGVMFAGGIYLVLERTLTRILLGIMLINNGAIMLLFLASGGVGLAPLFVRGRDPHEYADTLPQALILTAIVIGFAITAFLTAMIYRSWLISREDEVEVDAEDVKIARQGAWDAEDDSELVEEHSEFMDDSTDPNAHYEHTTEARPQVQHAIPAPPTAAGSREAARGRRPEGGERA</sequence>
<dbReference type="PANTHER" id="PTHR34583">
    <property type="entry name" value="ANTIPORTER SUBUNIT MNHC2-RELATED"/>
    <property type="match status" value="1"/>
</dbReference>
<feature type="region of interest" description="Disordered" evidence="7">
    <location>
        <begin position="124"/>
        <end position="186"/>
    </location>
</feature>
<feature type="transmembrane region" description="Helical" evidence="8">
    <location>
        <begin position="31"/>
        <end position="55"/>
    </location>
</feature>
<comment type="caution">
    <text evidence="9">The sequence shown here is derived from an EMBL/GenBank/DDBJ whole genome shotgun (WGS) entry which is preliminary data.</text>
</comment>
<evidence type="ECO:0000256" key="4">
    <source>
        <dbReference type="ARBA" id="ARBA00022692"/>
    </source>
</evidence>
<evidence type="ECO:0000256" key="6">
    <source>
        <dbReference type="ARBA" id="ARBA00023136"/>
    </source>
</evidence>
<feature type="transmembrane region" description="Helical" evidence="8">
    <location>
        <begin position="75"/>
        <end position="96"/>
    </location>
</feature>
<evidence type="ECO:0000256" key="3">
    <source>
        <dbReference type="ARBA" id="ARBA00022475"/>
    </source>
</evidence>
<organism evidence="9 10">
    <name type="scientific">Micrococcus endophyticus</name>
    <dbReference type="NCBI Taxonomy" id="455343"/>
    <lineage>
        <taxon>Bacteria</taxon>
        <taxon>Bacillati</taxon>
        <taxon>Actinomycetota</taxon>
        <taxon>Actinomycetes</taxon>
        <taxon>Micrococcales</taxon>
        <taxon>Micrococcaceae</taxon>
        <taxon>Micrococcus</taxon>
    </lineage>
</organism>
<gene>
    <name evidence="9" type="ORF">HDA33_002453</name>
</gene>
<proteinExistence type="inferred from homology"/>
<keyword evidence="3" id="KW-1003">Cell membrane</keyword>
<dbReference type="EMBL" id="JACHMW010000001">
    <property type="protein sequence ID" value="MBB5849889.1"/>
    <property type="molecule type" value="Genomic_DNA"/>
</dbReference>
<evidence type="ECO:0000256" key="7">
    <source>
        <dbReference type="SAM" id="MobiDB-lite"/>
    </source>
</evidence>
<keyword evidence="10" id="KW-1185">Reference proteome</keyword>
<reference evidence="9 10" key="1">
    <citation type="submission" date="2020-08" db="EMBL/GenBank/DDBJ databases">
        <title>Sequencing the genomes of 1000 actinobacteria strains.</title>
        <authorList>
            <person name="Klenk H.-P."/>
        </authorList>
    </citation>
    <scope>NUCLEOTIDE SEQUENCE [LARGE SCALE GENOMIC DNA]</scope>
    <source>
        <strain evidence="9 10">DSM 17945</strain>
    </source>
</reference>
<dbReference type="Proteomes" id="UP000567246">
    <property type="component" value="Unassembled WGS sequence"/>
</dbReference>
<evidence type="ECO:0000256" key="8">
    <source>
        <dbReference type="SAM" id="Phobius"/>
    </source>
</evidence>
<evidence type="ECO:0000256" key="5">
    <source>
        <dbReference type="ARBA" id="ARBA00022989"/>
    </source>
</evidence>
<evidence type="ECO:0000313" key="9">
    <source>
        <dbReference type="EMBL" id="MBB5849889.1"/>
    </source>
</evidence>
<dbReference type="Gene3D" id="1.10.287.3510">
    <property type="match status" value="1"/>
</dbReference>
<dbReference type="GO" id="GO:0005886">
    <property type="term" value="C:plasma membrane"/>
    <property type="evidence" value="ECO:0007669"/>
    <property type="project" value="UniProtKB-SubCell"/>
</dbReference>
<dbReference type="AlphaFoldDB" id="A0A7W9JLI6"/>
<dbReference type="RefSeq" id="WP_017488069.1">
    <property type="nucleotide sequence ID" value="NZ_BAABAG010000003.1"/>
</dbReference>